<protein>
    <submittedName>
        <fullName evidence="2">TIR-like protein FxsC</fullName>
    </submittedName>
</protein>
<dbReference type="InterPro" id="IPR035897">
    <property type="entry name" value="Toll_tir_struct_dom_sf"/>
</dbReference>
<dbReference type="EMBL" id="JAPNUD010000003">
    <property type="protein sequence ID" value="MDA0639431.1"/>
    <property type="molecule type" value="Genomic_DNA"/>
</dbReference>
<dbReference type="RefSeq" id="WP_271274942.1">
    <property type="nucleotide sequence ID" value="NZ_BAABFD010000001.1"/>
</dbReference>
<dbReference type="NCBIfam" id="NF040588">
    <property type="entry name" value="FxsC_Nterm"/>
    <property type="match status" value="1"/>
</dbReference>
<feature type="domain" description="TIR" evidence="1">
    <location>
        <begin position="57"/>
        <end position="143"/>
    </location>
</feature>
<dbReference type="Proteomes" id="UP001212498">
    <property type="component" value="Unassembled WGS sequence"/>
</dbReference>
<evidence type="ECO:0000313" key="2">
    <source>
        <dbReference type="EMBL" id="MDA0639431.1"/>
    </source>
</evidence>
<evidence type="ECO:0000313" key="3">
    <source>
        <dbReference type="Proteomes" id="UP001212498"/>
    </source>
</evidence>
<name>A0ABT4SRG1_9ACTN</name>
<dbReference type="InterPro" id="IPR026367">
    <property type="entry name" value="FxsC_C"/>
</dbReference>
<comment type="caution">
    <text evidence="2">The sequence shown here is derived from an EMBL/GenBank/DDBJ whole genome shotgun (WGS) entry which is preliminary data.</text>
</comment>
<dbReference type="NCBIfam" id="TIGR04276">
    <property type="entry name" value="FxsC_Cterm"/>
    <property type="match status" value="1"/>
</dbReference>
<proteinExistence type="predicted"/>
<gene>
    <name evidence="2" type="ORF">OUY24_02230</name>
</gene>
<keyword evidence="3" id="KW-1185">Reference proteome</keyword>
<sequence>MSGGGRPRPYFFLSYARLPQQRFNPRANPNKPLTRLFGNLCRNILNMTDCSESEAGFMDQGMDSGDRWPDRLADALATCKVFVPVYSPRYFTSEECGKEWAAFLHRVHAQRDAEGREPQAIVPLVWHPVPVEQLPVVARPIQYSLQNAGERYLRDGFHGLTELPRLWSHLRDATYQIARRIVTVAETTNVAPCEPLPYDQLTSVFGDYGVRRPLKVTVIAAIADALPEGRNAFYYGRVPAQWSPFRDQDDARPLADLACELAEEHGYQAEVVGFEQYMAQMLGSGEPEGPELMLLDPWQVTRPGARDELLRLDASDRPWISVVVPWNRSDPQTKQVKGDLENRLHEALPRKYDSPESRDVVSVEAFRDAFPEIVARAASHFFRSVRTFPPSGQKGRRPRLLEDQ</sequence>
<dbReference type="InterPro" id="IPR000157">
    <property type="entry name" value="TIR_dom"/>
</dbReference>
<organism evidence="2 3">
    <name type="scientific">Nonomuraea ferruginea</name>
    <dbReference type="NCBI Taxonomy" id="46174"/>
    <lineage>
        <taxon>Bacteria</taxon>
        <taxon>Bacillati</taxon>
        <taxon>Actinomycetota</taxon>
        <taxon>Actinomycetes</taxon>
        <taxon>Streptosporangiales</taxon>
        <taxon>Streptosporangiaceae</taxon>
        <taxon>Nonomuraea</taxon>
    </lineage>
</organism>
<dbReference type="InterPro" id="IPR047603">
    <property type="entry name" value="FxsC_N"/>
</dbReference>
<reference evidence="2 3" key="1">
    <citation type="submission" date="2022-11" db="EMBL/GenBank/DDBJ databases">
        <title>Nonomuraea corallina sp. nov., a new species of the genus Nonomuraea isolated from sea side sediment in Thai sea.</title>
        <authorList>
            <person name="Ngamcharungchit C."/>
            <person name="Matsumoto A."/>
            <person name="Suriyachadkun C."/>
            <person name="Panbangred W."/>
            <person name="Inahashi Y."/>
            <person name="Intra B."/>
        </authorList>
    </citation>
    <scope>NUCLEOTIDE SEQUENCE [LARGE SCALE GENOMIC DNA]</scope>
    <source>
        <strain evidence="2 3">DSM 43553</strain>
    </source>
</reference>
<evidence type="ECO:0000259" key="1">
    <source>
        <dbReference type="Pfam" id="PF13676"/>
    </source>
</evidence>
<dbReference type="SUPFAM" id="SSF52200">
    <property type="entry name" value="Toll/Interleukin receptor TIR domain"/>
    <property type="match status" value="1"/>
</dbReference>
<accession>A0ABT4SRG1</accession>
<dbReference type="Pfam" id="PF13676">
    <property type="entry name" value="TIR_2"/>
    <property type="match status" value="1"/>
</dbReference>
<dbReference type="Gene3D" id="3.40.50.10140">
    <property type="entry name" value="Toll/interleukin-1 receptor homology (TIR) domain"/>
    <property type="match status" value="1"/>
</dbReference>